<comment type="function">
    <text evidence="2 8">Synthesizes alpha-1,4-glucan chains using ADP-glucose.</text>
</comment>
<comment type="caution">
    <text evidence="11">The sequence shown here is derived from an EMBL/GenBank/DDBJ whole genome shotgun (WGS) entry which is preliminary data.</text>
</comment>
<comment type="similarity">
    <text evidence="4 8">Belongs to the glycosyltransferase 1 family. Bacterial/plant glycogen synthase subfamily.</text>
</comment>
<dbReference type="EMBL" id="JBHSCR010000005">
    <property type="protein sequence ID" value="MFC4347795.1"/>
    <property type="molecule type" value="Genomic_DNA"/>
</dbReference>
<accession>A0ABV8U9I7</accession>
<dbReference type="InterPro" id="IPR013534">
    <property type="entry name" value="Starch_synth_cat_dom"/>
</dbReference>
<comment type="catalytic activity">
    <reaction evidence="1 8">
        <text>[(1-&gt;4)-alpha-D-glucosyl](n) + ADP-alpha-D-glucose = [(1-&gt;4)-alpha-D-glucosyl](n+1) + ADP + H(+)</text>
        <dbReference type="Rhea" id="RHEA:18189"/>
        <dbReference type="Rhea" id="RHEA-COMP:9584"/>
        <dbReference type="Rhea" id="RHEA-COMP:9587"/>
        <dbReference type="ChEBI" id="CHEBI:15378"/>
        <dbReference type="ChEBI" id="CHEBI:15444"/>
        <dbReference type="ChEBI" id="CHEBI:57498"/>
        <dbReference type="ChEBI" id="CHEBI:456216"/>
        <dbReference type="EC" id="2.4.1.21"/>
    </reaction>
</comment>
<evidence type="ECO:0000259" key="9">
    <source>
        <dbReference type="Pfam" id="PF00534"/>
    </source>
</evidence>
<feature type="domain" description="Starch synthase catalytic" evidence="10">
    <location>
        <begin position="8"/>
        <end position="242"/>
    </location>
</feature>
<sequence length="486" mass="51791">MPKSSARRVLFVASECFPLLKTGGLADVAGALPLELAKSGLDVRMLLPAFPAVKAGAKRPKKLAEIKDLFGGPAALYSATAATGLKLFMLDAPHLYDIEGNPYLDSKGKDRADNHIRYAALSFAAAELAMGRHTDWEADTVHAHDWQAGLTAAYIALEDGPRPKTVFTIHNLAFQGLFDKKHLASLKLPRSLFHQNGIEYWDQIGFLKAGIVYSDHVTTVSPSYAAEIATEDKGMGLGGLLASLGPKLSGIVNGIDTDVWNPETDPTLPASYSRQKAAGKAKCKQALQAEMGLKQDAKTPLFCVISRMTDQKGLDLLLEAVPHIVGNGAQLAVLGSGDKDLEAGFMKAAKDHPGMVSTTIGYDEAMSHRIQAGADVIFVPSRFEPCGLTQLCAMRYGTLPLVARVGGLADTVIDANLAALQAGTGTGFMFSPVTQDALRAAFDRALKAYGNKAAWRKLVRGAMGYDVSWQAPAAAYAAVYDALTKD</sequence>
<dbReference type="RefSeq" id="WP_068152373.1">
    <property type="nucleotide sequence ID" value="NZ_JBHSCR010000005.1"/>
</dbReference>
<dbReference type="HAMAP" id="MF_00484">
    <property type="entry name" value="Glycogen_synth"/>
    <property type="match status" value="1"/>
</dbReference>
<protein>
    <recommendedName>
        <fullName evidence="8">Glycogen synthase</fullName>
        <ecNumber evidence="8">2.4.1.21</ecNumber>
    </recommendedName>
    <alternativeName>
        <fullName evidence="8">Starch [bacterial glycogen] synthase</fullName>
    </alternativeName>
</protein>
<evidence type="ECO:0000256" key="7">
    <source>
        <dbReference type="ARBA" id="ARBA00023056"/>
    </source>
</evidence>
<dbReference type="GO" id="GO:0009011">
    <property type="term" value="F:alpha-1,4-glucan glucosyltransferase (ADP-glucose donor) activity"/>
    <property type="evidence" value="ECO:0007669"/>
    <property type="project" value="UniProtKB-EC"/>
</dbReference>
<keyword evidence="12" id="KW-1185">Reference proteome</keyword>
<feature type="domain" description="Glycosyl transferase family 1" evidence="9">
    <location>
        <begin position="296"/>
        <end position="454"/>
    </location>
</feature>
<proteinExistence type="inferred from homology"/>
<evidence type="ECO:0000256" key="3">
    <source>
        <dbReference type="ARBA" id="ARBA00004964"/>
    </source>
</evidence>
<dbReference type="InterPro" id="IPR011835">
    <property type="entry name" value="GS/SS"/>
</dbReference>
<feature type="binding site" evidence="8">
    <location>
        <position position="21"/>
    </location>
    <ligand>
        <name>ADP-alpha-D-glucose</name>
        <dbReference type="ChEBI" id="CHEBI:57498"/>
    </ligand>
</feature>
<organism evidence="11 12">
    <name type="scientific">Kordiimonas lipolytica</name>
    <dbReference type="NCBI Taxonomy" id="1662421"/>
    <lineage>
        <taxon>Bacteria</taxon>
        <taxon>Pseudomonadati</taxon>
        <taxon>Pseudomonadota</taxon>
        <taxon>Alphaproteobacteria</taxon>
        <taxon>Kordiimonadales</taxon>
        <taxon>Kordiimonadaceae</taxon>
        <taxon>Kordiimonas</taxon>
    </lineage>
</organism>
<dbReference type="CDD" id="cd03791">
    <property type="entry name" value="GT5_Glycogen_synthase_DULL1-like"/>
    <property type="match status" value="1"/>
</dbReference>
<dbReference type="PANTHER" id="PTHR45825:SF11">
    <property type="entry name" value="ALPHA AMYLASE DOMAIN-CONTAINING PROTEIN"/>
    <property type="match status" value="1"/>
</dbReference>
<evidence type="ECO:0000259" key="10">
    <source>
        <dbReference type="Pfam" id="PF08323"/>
    </source>
</evidence>
<evidence type="ECO:0000256" key="1">
    <source>
        <dbReference type="ARBA" id="ARBA00001478"/>
    </source>
</evidence>
<keyword evidence="5 8" id="KW-0328">Glycosyltransferase</keyword>
<dbReference type="PANTHER" id="PTHR45825">
    <property type="entry name" value="GRANULE-BOUND STARCH SYNTHASE 1, CHLOROPLASTIC/AMYLOPLASTIC"/>
    <property type="match status" value="1"/>
</dbReference>
<evidence type="ECO:0000256" key="6">
    <source>
        <dbReference type="ARBA" id="ARBA00022679"/>
    </source>
</evidence>
<evidence type="ECO:0000256" key="8">
    <source>
        <dbReference type="HAMAP-Rule" id="MF_00484"/>
    </source>
</evidence>
<keyword evidence="7 8" id="KW-0320">Glycogen biosynthesis</keyword>
<comment type="pathway">
    <text evidence="3 8">Glycan biosynthesis; glycogen biosynthesis.</text>
</comment>
<dbReference type="Pfam" id="PF08323">
    <property type="entry name" value="Glyco_transf_5"/>
    <property type="match status" value="1"/>
</dbReference>
<dbReference type="NCBIfam" id="TIGR02095">
    <property type="entry name" value="glgA"/>
    <property type="match status" value="1"/>
</dbReference>
<gene>
    <name evidence="8 11" type="primary">glgA</name>
    <name evidence="11" type="ORF">ACFO5Q_08070</name>
</gene>
<dbReference type="InterPro" id="IPR001296">
    <property type="entry name" value="Glyco_trans_1"/>
</dbReference>
<dbReference type="NCBIfam" id="NF001899">
    <property type="entry name" value="PRK00654.1-2"/>
    <property type="match status" value="1"/>
</dbReference>
<evidence type="ECO:0000256" key="2">
    <source>
        <dbReference type="ARBA" id="ARBA00002764"/>
    </source>
</evidence>
<dbReference type="Pfam" id="PF00534">
    <property type="entry name" value="Glycos_transf_1"/>
    <property type="match status" value="1"/>
</dbReference>
<evidence type="ECO:0000256" key="4">
    <source>
        <dbReference type="ARBA" id="ARBA00010281"/>
    </source>
</evidence>
<evidence type="ECO:0000256" key="5">
    <source>
        <dbReference type="ARBA" id="ARBA00022676"/>
    </source>
</evidence>
<reference evidence="12" key="1">
    <citation type="journal article" date="2019" name="Int. J. Syst. Evol. Microbiol.">
        <title>The Global Catalogue of Microorganisms (GCM) 10K type strain sequencing project: providing services to taxonomists for standard genome sequencing and annotation.</title>
        <authorList>
            <consortium name="The Broad Institute Genomics Platform"/>
            <consortium name="The Broad Institute Genome Sequencing Center for Infectious Disease"/>
            <person name="Wu L."/>
            <person name="Ma J."/>
        </authorList>
    </citation>
    <scope>NUCLEOTIDE SEQUENCE [LARGE SCALE GENOMIC DNA]</scope>
    <source>
        <strain evidence="12">CGMCC 1.15304</strain>
    </source>
</reference>
<evidence type="ECO:0000313" key="12">
    <source>
        <dbReference type="Proteomes" id="UP001595776"/>
    </source>
</evidence>
<dbReference type="EC" id="2.4.1.21" evidence="8"/>
<keyword evidence="6 8" id="KW-0808">Transferase</keyword>
<name>A0ABV8U9I7_9PROT</name>
<evidence type="ECO:0000313" key="11">
    <source>
        <dbReference type="EMBL" id="MFC4347795.1"/>
    </source>
</evidence>
<dbReference type="Gene3D" id="3.40.50.2000">
    <property type="entry name" value="Glycogen Phosphorylase B"/>
    <property type="match status" value="2"/>
</dbReference>
<dbReference type="Proteomes" id="UP001595776">
    <property type="component" value="Unassembled WGS sequence"/>
</dbReference>
<dbReference type="SUPFAM" id="SSF53756">
    <property type="entry name" value="UDP-Glycosyltransferase/glycogen phosphorylase"/>
    <property type="match status" value="1"/>
</dbReference>